<keyword evidence="1" id="KW-0479">Metal-binding</keyword>
<keyword evidence="1" id="KW-0863">Zinc-finger</keyword>
<dbReference type="GO" id="GO:0008270">
    <property type="term" value="F:zinc ion binding"/>
    <property type="evidence" value="ECO:0007669"/>
    <property type="project" value="UniProtKB-KW"/>
</dbReference>
<evidence type="ECO:0000256" key="2">
    <source>
        <dbReference type="SAM" id="MobiDB-lite"/>
    </source>
</evidence>
<evidence type="ECO:0000256" key="1">
    <source>
        <dbReference type="PROSITE-ProRule" id="PRU00042"/>
    </source>
</evidence>
<dbReference type="InterPro" id="IPR013087">
    <property type="entry name" value="Znf_C2H2_type"/>
</dbReference>
<dbReference type="Proteomes" id="UP000037904">
    <property type="component" value="Unassembled WGS sequence"/>
</dbReference>
<name>A0A0M9EMK8_FUSLA</name>
<keyword evidence="1" id="KW-0862">Zinc</keyword>
<dbReference type="EMBL" id="JXCE01000919">
    <property type="protein sequence ID" value="KPA35746.1"/>
    <property type="molecule type" value="Genomic_DNA"/>
</dbReference>
<evidence type="ECO:0000259" key="3">
    <source>
        <dbReference type="PROSITE" id="PS50157"/>
    </source>
</evidence>
<dbReference type="AlphaFoldDB" id="A0A0M9EMK8"/>
<protein>
    <recommendedName>
        <fullName evidence="3">C2H2-type domain-containing protein</fullName>
    </recommendedName>
</protein>
<feature type="domain" description="C2H2-type" evidence="3">
    <location>
        <begin position="8"/>
        <end position="37"/>
    </location>
</feature>
<feature type="compositionally biased region" description="Polar residues" evidence="2">
    <location>
        <begin position="149"/>
        <end position="158"/>
    </location>
</feature>
<evidence type="ECO:0000313" key="5">
    <source>
        <dbReference type="Proteomes" id="UP000037904"/>
    </source>
</evidence>
<evidence type="ECO:0000313" key="4">
    <source>
        <dbReference type="EMBL" id="KPA35746.1"/>
    </source>
</evidence>
<proteinExistence type="predicted"/>
<feature type="region of interest" description="Disordered" evidence="2">
    <location>
        <begin position="133"/>
        <end position="166"/>
    </location>
</feature>
<sequence length="259" mass="28712">MDSETYPVLCKKCHKTFHDPLAVEEHSAQIGHTDYDPTEEEENSIPLALGKTSDQPAIQDAAMSYPNQMKVTNSMKPGMPGVHEYAQKAVAGPSGQQKGSKKPGSGRKLLENTLRAKEDRIKRMTEMLHAMEASQSDSDMSFAHETSPPERTNPNQAPITAPVEPTKDGEMNMQLRIITGKGSTIWNRSFNGEKTLRSVVDAIRDELEVVVTVFMPTDKPQNVRGEQDFDLPLMKTGFGDKEVMVLATRPVASRPFEKD</sequence>
<organism evidence="4 5">
    <name type="scientific">Fusarium langsethiae</name>
    <dbReference type="NCBI Taxonomy" id="179993"/>
    <lineage>
        <taxon>Eukaryota</taxon>
        <taxon>Fungi</taxon>
        <taxon>Dikarya</taxon>
        <taxon>Ascomycota</taxon>
        <taxon>Pezizomycotina</taxon>
        <taxon>Sordariomycetes</taxon>
        <taxon>Hypocreomycetidae</taxon>
        <taxon>Hypocreales</taxon>
        <taxon>Nectriaceae</taxon>
        <taxon>Fusarium</taxon>
    </lineage>
</organism>
<reference evidence="4 5" key="1">
    <citation type="submission" date="2015-04" db="EMBL/GenBank/DDBJ databases">
        <title>The draft genome sequence of Fusarium langsethiae, a T-2/HT-2 mycotoxin producer.</title>
        <authorList>
            <person name="Lysoe E."/>
            <person name="Divon H.H."/>
            <person name="Terzi V."/>
            <person name="Orru L."/>
            <person name="Lamontanara A."/>
            <person name="Kolseth A.-K."/>
            <person name="Frandsen R.J."/>
            <person name="Nielsen K."/>
            <person name="Thrane U."/>
        </authorList>
    </citation>
    <scope>NUCLEOTIDE SEQUENCE [LARGE SCALE GENOMIC DNA]</scope>
    <source>
        <strain evidence="4 5">Fl201059</strain>
    </source>
</reference>
<keyword evidence="5" id="KW-1185">Reference proteome</keyword>
<feature type="region of interest" description="Disordered" evidence="2">
    <location>
        <begin position="90"/>
        <end position="111"/>
    </location>
</feature>
<accession>A0A0M9EMK8</accession>
<gene>
    <name evidence="4" type="ORF">FLAG1_11538</name>
</gene>
<dbReference type="PROSITE" id="PS50157">
    <property type="entry name" value="ZINC_FINGER_C2H2_2"/>
    <property type="match status" value="1"/>
</dbReference>
<comment type="caution">
    <text evidence="4">The sequence shown here is derived from an EMBL/GenBank/DDBJ whole genome shotgun (WGS) entry which is preliminary data.</text>
</comment>
<dbReference type="PROSITE" id="PS00028">
    <property type="entry name" value="ZINC_FINGER_C2H2_1"/>
    <property type="match status" value="1"/>
</dbReference>